<evidence type="ECO:0000256" key="8">
    <source>
        <dbReference type="ARBA" id="ARBA00023136"/>
    </source>
</evidence>
<dbReference type="InterPro" id="IPR027417">
    <property type="entry name" value="P-loop_NTPase"/>
</dbReference>
<dbReference type="GO" id="GO:0005524">
    <property type="term" value="F:ATP binding"/>
    <property type="evidence" value="ECO:0007669"/>
    <property type="project" value="UniProtKB-KW"/>
</dbReference>
<feature type="transmembrane region" description="Helical" evidence="10">
    <location>
        <begin position="202"/>
        <end position="222"/>
    </location>
</feature>
<name>A0A6L5X9G7_9FIRM</name>
<comment type="subcellular location">
    <subcellularLocation>
        <location evidence="1">Cell membrane</location>
        <topology evidence="1">Multi-pass membrane protein</topology>
    </subcellularLocation>
</comment>
<dbReference type="PROSITE" id="PS00211">
    <property type="entry name" value="ABC_TRANSPORTER_1"/>
    <property type="match status" value="1"/>
</dbReference>
<evidence type="ECO:0000259" key="12">
    <source>
        <dbReference type="PROSITE" id="PS50929"/>
    </source>
</evidence>
<dbReference type="PANTHER" id="PTHR43394:SF1">
    <property type="entry name" value="ATP-BINDING CASSETTE SUB-FAMILY B MEMBER 10, MITOCHONDRIAL"/>
    <property type="match status" value="1"/>
</dbReference>
<keyword evidence="14" id="KW-1185">Reference proteome</keyword>
<dbReference type="InterPro" id="IPR003593">
    <property type="entry name" value="AAA+_ATPase"/>
</dbReference>
<proteinExistence type="predicted"/>
<keyword evidence="4 10" id="KW-0812">Transmembrane</keyword>
<dbReference type="InterPro" id="IPR011527">
    <property type="entry name" value="ABC1_TM_dom"/>
</dbReference>
<feature type="compositionally biased region" description="Polar residues" evidence="9">
    <location>
        <begin position="404"/>
        <end position="413"/>
    </location>
</feature>
<sequence length="681" mass="75321">MQNKYRKNKPSGFGRGSEEEAAKRAKEQQLEEFRKRQRASAPKHGPGRNQVVEKPKDFRGSFGKLLRYMGRYKAAVFAVMIFAAASTVFNVFGPKIMGHATTELAQGLMRKVQGTGGIDFGKIGRILLWTLGLYLASAVFSLVQGWIMTTVSQKVAYRMRREIAEKIDRMPMKYFESRPYGDVLSRITNDVDTLGTGLNQSITMIITSIATLVGVVVMMLTISPVMTLIAVVVIPVSGVLVAFIVKKSQKYFMRQQESLGMINGQIEEDFSGQLVIKAFNRENVVLSEFGKTNNDLYDSAWKSQCISGVMMPVMNFISYLGYAGVAISGGMLSIRGVIGVGDIQAFIQYVGNIKQPLAQMAQVLNQVQSMTAAAERVFEFLDEEEETQLPAGQNAAEAQENESVENTSQTSVQGAEGQTAGRNERAEQAVLPGRVSGKVDFDHVRFGYNPDQIIIHDFTAHVEPGQKIAIVGPTGAGKTTIVKLLMRFYDVNSGSISLDGRDIRRFDRHELRAHFAMVLQDTWLFSGTIRENIRYGRLNATDEEVEAAAKAAYVDHFIRTLPGGYDLVLNEDATNVSQGQKQLLTIARAMLADRSVLILDEATSSVDTRTEQLIQSAMDRLMKGRTSFVIAHRLSTIRNADLILVLNHGDIVEQGTHEELLAKQGFYADLYNSQFAQAAEA</sequence>
<feature type="transmembrane region" description="Helical" evidence="10">
    <location>
        <begin position="126"/>
        <end position="151"/>
    </location>
</feature>
<evidence type="ECO:0000256" key="9">
    <source>
        <dbReference type="SAM" id="MobiDB-lite"/>
    </source>
</evidence>
<evidence type="ECO:0000256" key="6">
    <source>
        <dbReference type="ARBA" id="ARBA00022840"/>
    </source>
</evidence>
<keyword evidence="6 13" id="KW-0067">ATP-binding</keyword>
<dbReference type="GO" id="GO:0016887">
    <property type="term" value="F:ATP hydrolysis activity"/>
    <property type="evidence" value="ECO:0007669"/>
    <property type="project" value="InterPro"/>
</dbReference>
<keyword evidence="8 10" id="KW-0472">Membrane</keyword>
<feature type="transmembrane region" description="Helical" evidence="10">
    <location>
        <begin position="74"/>
        <end position="92"/>
    </location>
</feature>
<gene>
    <name evidence="13" type="ORF">FYJ35_10105</name>
</gene>
<evidence type="ECO:0000256" key="3">
    <source>
        <dbReference type="ARBA" id="ARBA00022475"/>
    </source>
</evidence>
<feature type="domain" description="ABC transporter" evidence="11">
    <location>
        <begin position="439"/>
        <end position="673"/>
    </location>
</feature>
<keyword evidence="7 10" id="KW-1133">Transmembrane helix</keyword>
<evidence type="ECO:0000256" key="10">
    <source>
        <dbReference type="SAM" id="Phobius"/>
    </source>
</evidence>
<dbReference type="GO" id="GO:0005886">
    <property type="term" value="C:plasma membrane"/>
    <property type="evidence" value="ECO:0007669"/>
    <property type="project" value="UniProtKB-SubCell"/>
</dbReference>
<dbReference type="CDD" id="cd18547">
    <property type="entry name" value="ABC_6TM_Tm288_like"/>
    <property type="match status" value="1"/>
</dbReference>
<feature type="compositionally biased region" description="Basic and acidic residues" evidence="9">
    <location>
        <begin position="16"/>
        <end position="34"/>
    </location>
</feature>
<dbReference type="FunFam" id="3.40.50.300:FF:000287">
    <property type="entry name" value="Multidrug ABC transporter ATP-binding protein"/>
    <property type="match status" value="1"/>
</dbReference>
<dbReference type="GO" id="GO:0015421">
    <property type="term" value="F:ABC-type oligopeptide transporter activity"/>
    <property type="evidence" value="ECO:0007669"/>
    <property type="project" value="TreeGrafter"/>
</dbReference>
<dbReference type="Pfam" id="PF00005">
    <property type="entry name" value="ABC_tran"/>
    <property type="match status" value="1"/>
</dbReference>
<dbReference type="EMBL" id="VULZ01000011">
    <property type="protein sequence ID" value="MSS15384.1"/>
    <property type="molecule type" value="Genomic_DNA"/>
</dbReference>
<evidence type="ECO:0000256" key="7">
    <source>
        <dbReference type="ARBA" id="ARBA00022989"/>
    </source>
</evidence>
<dbReference type="PROSITE" id="PS50893">
    <property type="entry name" value="ABC_TRANSPORTER_2"/>
    <property type="match status" value="1"/>
</dbReference>
<dbReference type="AlphaFoldDB" id="A0A6L5X9G7"/>
<evidence type="ECO:0000256" key="4">
    <source>
        <dbReference type="ARBA" id="ARBA00022692"/>
    </source>
</evidence>
<dbReference type="Gene3D" id="3.40.50.300">
    <property type="entry name" value="P-loop containing nucleotide triphosphate hydrolases"/>
    <property type="match status" value="1"/>
</dbReference>
<keyword evidence="5" id="KW-0547">Nucleotide-binding</keyword>
<dbReference type="InterPro" id="IPR003439">
    <property type="entry name" value="ABC_transporter-like_ATP-bd"/>
</dbReference>
<dbReference type="RefSeq" id="WP_154526179.1">
    <property type="nucleotide sequence ID" value="NZ_VULZ01000011.1"/>
</dbReference>
<dbReference type="Proteomes" id="UP000481852">
    <property type="component" value="Unassembled WGS sequence"/>
</dbReference>
<dbReference type="InterPro" id="IPR017871">
    <property type="entry name" value="ABC_transporter-like_CS"/>
</dbReference>
<keyword evidence="3" id="KW-1003">Cell membrane</keyword>
<comment type="caution">
    <text evidence="13">The sequence shown here is derived from an EMBL/GenBank/DDBJ whole genome shotgun (WGS) entry which is preliminary data.</text>
</comment>
<dbReference type="InterPro" id="IPR039421">
    <property type="entry name" value="Type_1_exporter"/>
</dbReference>
<evidence type="ECO:0000256" key="2">
    <source>
        <dbReference type="ARBA" id="ARBA00022448"/>
    </source>
</evidence>
<evidence type="ECO:0000256" key="1">
    <source>
        <dbReference type="ARBA" id="ARBA00004651"/>
    </source>
</evidence>
<evidence type="ECO:0000259" key="11">
    <source>
        <dbReference type="PROSITE" id="PS50893"/>
    </source>
</evidence>
<feature type="region of interest" description="Disordered" evidence="9">
    <location>
        <begin position="388"/>
        <end position="426"/>
    </location>
</feature>
<reference evidence="13 14" key="1">
    <citation type="submission" date="2019-08" db="EMBL/GenBank/DDBJ databases">
        <title>In-depth cultivation of the pig gut microbiome towards novel bacterial diversity and tailored functional studies.</title>
        <authorList>
            <person name="Wylensek D."/>
            <person name="Hitch T.C.A."/>
            <person name="Clavel T."/>
        </authorList>
    </citation>
    <scope>NUCLEOTIDE SEQUENCE [LARGE SCALE GENOMIC DNA]</scope>
    <source>
        <strain evidence="13 14">Oil+RF-744-WCA-WT-11</strain>
    </source>
</reference>
<evidence type="ECO:0000256" key="5">
    <source>
        <dbReference type="ARBA" id="ARBA00022741"/>
    </source>
</evidence>
<dbReference type="PANTHER" id="PTHR43394">
    <property type="entry name" value="ATP-DEPENDENT PERMEASE MDL1, MITOCHONDRIAL"/>
    <property type="match status" value="1"/>
</dbReference>
<feature type="region of interest" description="Disordered" evidence="9">
    <location>
        <begin position="1"/>
        <end position="54"/>
    </location>
</feature>
<protein>
    <submittedName>
        <fullName evidence="13">ABC transporter ATP-binding protein</fullName>
    </submittedName>
</protein>
<accession>A0A6L5X9G7</accession>
<dbReference type="SMART" id="SM00382">
    <property type="entry name" value="AAA"/>
    <property type="match status" value="1"/>
</dbReference>
<dbReference type="Pfam" id="PF00664">
    <property type="entry name" value="ABC_membrane"/>
    <property type="match status" value="1"/>
</dbReference>
<evidence type="ECO:0000313" key="14">
    <source>
        <dbReference type="Proteomes" id="UP000481852"/>
    </source>
</evidence>
<feature type="transmembrane region" description="Helical" evidence="10">
    <location>
        <begin position="316"/>
        <end position="338"/>
    </location>
</feature>
<feature type="transmembrane region" description="Helical" evidence="10">
    <location>
        <begin position="228"/>
        <end position="245"/>
    </location>
</feature>
<dbReference type="SUPFAM" id="SSF90123">
    <property type="entry name" value="ABC transporter transmembrane region"/>
    <property type="match status" value="1"/>
</dbReference>
<dbReference type="SUPFAM" id="SSF52540">
    <property type="entry name" value="P-loop containing nucleoside triphosphate hydrolases"/>
    <property type="match status" value="1"/>
</dbReference>
<keyword evidence="2" id="KW-0813">Transport</keyword>
<dbReference type="CDD" id="cd03254">
    <property type="entry name" value="ABCC_Glucan_exporter_like"/>
    <property type="match status" value="1"/>
</dbReference>
<dbReference type="Gene3D" id="1.20.1560.10">
    <property type="entry name" value="ABC transporter type 1, transmembrane domain"/>
    <property type="match status" value="1"/>
</dbReference>
<dbReference type="InterPro" id="IPR036640">
    <property type="entry name" value="ABC1_TM_sf"/>
</dbReference>
<dbReference type="FunFam" id="1.20.1560.10:FF:000011">
    <property type="entry name" value="Multidrug ABC transporter ATP-binding protein"/>
    <property type="match status" value="1"/>
</dbReference>
<evidence type="ECO:0000313" key="13">
    <source>
        <dbReference type="EMBL" id="MSS15384.1"/>
    </source>
</evidence>
<dbReference type="PROSITE" id="PS50929">
    <property type="entry name" value="ABC_TM1F"/>
    <property type="match status" value="1"/>
</dbReference>
<feature type="domain" description="ABC transmembrane type-1" evidence="12">
    <location>
        <begin position="77"/>
        <end position="369"/>
    </location>
</feature>
<organism evidence="13 14">
    <name type="scientific">Porcincola intestinalis</name>
    <dbReference type="NCBI Taxonomy" id="2606632"/>
    <lineage>
        <taxon>Bacteria</taxon>
        <taxon>Bacillati</taxon>
        <taxon>Bacillota</taxon>
        <taxon>Clostridia</taxon>
        <taxon>Lachnospirales</taxon>
        <taxon>Lachnospiraceae</taxon>
        <taxon>Porcincola</taxon>
    </lineage>
</organism>